<proteinExistence type="predicted"/>
<dbReference type="Proteomes" id="UP000003597">
    <property type="component" value="Unassembled WGS sequence"/>
</dbReference>
<sequence>MWKRTILIIKSINSDLFLKKTHFLRKYRSKSKNVDRKPFIHN</sequence>
<keyword evidence="2" id="KW-1185">Reference proteome</keyword>
<comment type="caution">
    <text evidence="1">The sequence shown here is derived from an EMBL/GenBank/DDBJ whole genome shotgun (WGS) entry which is preliminary data.</text>
</comment>
<protein>
    <submittedName>
        <fullName evidence="1">Uncharacterized protein</fullName>
    </submittedName>
</protein>
<organism evidence="1 2">
    <name type="scientific">Listeria innocua ATCC 33091</name>
    <dbReference type="NCBI Taxonomy" id="1002366"/>
    <lineage>
        <taxon>Bacteria</taxon>
        <taxon>Bacillati</taxon>
        <taxon>Bacillota</taxon>
        <taxon>Bacilli</taxon>
        <taxon>Bacillales</taxon>
        <taxon>Listeriaceae</taxon>
        <taxon>Listeria</taxon>
    </lineage>
</organism>
<accession>A0AB72ZBH1</accession>
<gene>
    <name evidence="1" type="ORF">HMPREF0557_00931</name>
</gene>
<dbReference type="AlphaFoldDB" id="A0AB72ZBH1"/>
<dbReference type="EMBL" id="AGCN01000016">
    <property type="protein sequence ID" value="EHN62038.1"/>
    <property type="molecule type" value="Genomic_DNA"/>
</dbReference>
<name>A0AB72ZBH1_LISIO</name>
<evidence type="ECO:0000313" key="2">
    <source>
        <dbReference type="Proteomes" id="UP000003597"/>
    </source>
</evidence>
<reference evidence="1 2" key="1">
    <citation type="submission" date="2011-08" db="EMBL/GenBank/DDBJ databases">
        <authorList>
            <person name="Weinstock G."/>
            <person name="Sodergren E."/>
            <person name="Clifton S."/>
            <person name="Fulton L."/>
            <person name="Fulton B."/>
            <person name="Courtney L."/>
            <person name="Fronick C."/>
            <person name="Harrison M."/>
            <person name="Strong C."/>
            <person name="Farmer C."/>
            <person name="Delahaunty K."/>
            <person name="Markovic C."/>
            <person name="Hall O."/>
            <person name="Minx P."/>
            <person name="Tomlinson C."/>
            <person name="Mitreva M."/>
            <person name="Hou S."/>
            <person name="Chen J."/>
            <person name="Wollam A."/>
            <person name="Pepin K.H."/>
            <person name="Johnson M."/>
            <person name="Bhonagiri V."/>
            <person name="Zhang X."/>
            <person name="Suruliraj S."/>
            <person name="Warren W."/>
            <person name="Chinwalla A."/>
            <person name="Mardis E.R."/>
            <person name="Wilson R.K."/>
        </authorList>
    </citation>
    <scope>NUCLEOTIDE SEQUENCE [LARGE SCALE GENOMIC DNA]</scope>
    <source>
        <strain evidence="1 2">ATCC 33091</strain>
    </source>
</reference>
<evidence type="ECO:0000313" key="1">
    <source>
        <dbReference type="EMBL" id="EHN62038.1"/>
    </source>
</evidence>